<comment type="similarity">
    <text evidence="2 9">Belongs to the DXR family.</text>
</comment>
<feature type="binding site" evidence="9">
    <location>
        <position position="149"/>
    </location>
    <ligand>
        <name>Mn(2+)</name>
        <dbReference type="ChEBI" id="CHEBI:29035"/>
    </ligand>
</feature>
<dbReference type="InterPro" id="IPR036169">
    <property type="entry name" value="DXPR_C_sf"/>
</dbReference>
<dbReference type="Pfam" id="PF08436">
    <property type="entry name" value="DXP_redisom_C"/>
    <property type="match status" value="1"/>
</dbReference>
<dbReference type="PIRSF" id="PIRSF006205">
    <property type="entry name" value="Dxp_reductismrs"/>
    <property type="match status" value="1"/>
</dbReference>
<dbReference type="RefSeq" id="WP_258877246.1">
    <property type="nucleotide sequence ID" value="NZ_CP048914.1"/>
</dbReference>
<evidence type="ECO:0000256" key="2">
    <source>
        <dbReference type="ARBA" id="ARBA00006825"/>
    </source>
</evidence>
<feature type="binding site" evidence="9">
    <location>
        <position position="202"/>
    </location>
    <ligand>
        <name>NADPH</name>
        <dbReference type="ChEBI" id="CHEBI:57783"/>
    </ligand>
</feature>
<comment type="caution">
    <text evidence="9">Lacks conserved residue(s) required for the propagation of feature annotation.</text>
</comment>
<keyword evidence="4 9" id="KW-0521">NADP</keyword>
<reference evidence="13 14" key="1">
    <citation type="submission" date="2020-02" db="EMBL/GenBank/DDBJ databases">
        <authorList>
            <person name="Zheng R.K."/>
            <person name="Sun C.M."/>
        </authorList>
    </citation>
    <scope>NUCLEOTIDE SEQUENCE [LARGE SCALE GENOMIC DNA]</scope>
    <source>
        <strain evidence="14">zrk13</strain>
    </source>
</reference>
<dbReference type="PANTHER" id="PTHR30525">
    <property type="entry name" value="1-DEOXY-D-XYLULOSE 5-PHOSPHATE REDUCTOISOMERASE"/>
    <property type="match status" value="1"/>
</dbReference>
<evidence type="ECO:0000313" key="14">
    <source>
        <dbReference type="Proteomes" id="UP000514720"/>
    </source>
</evidence>
<feature type="binding site" evidence="9">
    <location>
        <position position="214"/>
    </location>
    <ligand>
        <name>1-deoxy-D-xylulose 5-phosphate</name>
        <dbReference type="ChEBI" id="CHEBI:57792"/>
    </ligand>
</feature>
<evidence type="ECO:0000256" key="6">
    <source>
        <dbReference type="ARBA" id="ARBA00023211"/>
    </source>
</evidence>
<dbReference type="InterPro" id="IPR013512">
    <property type="entry name" value="DXP_reductoisomerase_N"/>
</dbReference>
<feature type="binding site" evidence="9">
    <location>
        <position position="218"/>
    </location>
    <ligand>
        <name>Mn(2+)</name>
        <dbReference type="ChEBI" id="CHEBI:29035"/>
    </ligand>
</feature>
<dbReference type="UniPathway" id="UPA00056">
    <property type="reaction ID" value="UER00092"/>
</dbReference>
<feature type="binding site" evidence="9">
    <location>
        <position position="147"/>
    </location>
    <ligand>
        <name>Mn(2+)</name>
        <dbReference type="ChEBI" id="CHEBI:29035"/>
    </ligand>
</feature>
<feature type="binding site" evidence="9">
    <location>
        <position position="215"/>
    </location>
    <ligand>
        <name>1-deoxy-D-xylulose 5-phosphate</name>
        <dbReference type="ChEBI" id="CHEBI:57792"/>
    </ligand>
</feature>
<keyword evidence="3 9" id="KW-0479">Metal-binding</keyword>
<feature type="binding site" evidence="9">
    <location>
        <position position="9"/>
    </location>
    <ligand>
        <name>NADPH</name>
        <dbReference type="ChEBI" id="CHEBI:57783"/>
    </ligand>
</feature>
<keyword evidence="7 9" id="KW-0414">Isoprene biosynthesis</keyword>
<feature type="binding site" evidence="9">
    <location>
        <position position="149"/>
    </location>
    <ligand>
        <name>1-deoxy-D-xylulose 5-phosphate</name>
        <dbReference type="ChEBI" id="CHEBI:57792"/>
    </ligand>
</feature>
<evidence type="ECO:0000256" key="5">
    <source>
        <dbReference type="ARBA" id="ARBA00023002"/>
    </source>
</evidence>
<dbReference type="InterPro" id="IPR013644">
    <property type="entry name" value="DXP_reductoisomerase_C"/>
</dbReference>
<feature type="binding site" evidence="9">
    <location>
        <position position="122"/>
    </location>
    <ligand>
        <name>1-deoxy-D-xylulose 5-phosphate</name>
        <dbReference type="ChEBI" id="CHEBI:57792"/>
    </ligand>
</feature>
<dbReference type="GO" id="GO:0016853">
    <property type="term" value="F:isomerase activity"/>
    <property type="evidence" value="ECO:0007669"/>
    <property type="project" value="UniProtKB-KW"/>
</dbReference>
<dbReference type="Pfam" id="PF13288">
    <property type="entry name" value="DXPR_C"/>
    <property type="match status" value="1"/>
</dbReference>
<dbReference type="SUPFAM" id="SSF69055">
    <property type="entry name" value="1-deoxy-D-xylulose-5-phosphate reductoisomerase, C-terminal domain"/>
    <property type="match status" value="1"/>
</dbReference>
<organism evidence="13 14">
    <name type="scientific">Candidatus Xianfuyuplasma coldseepsis</name>
    <dbReference type="NCBI Taxonomy" id="2782163"/>
    <lineage>
        <taxon>Bacteria</taxon>
        <taxon>Bacillati</taxon>
        <taxon>Mycoplasmatota</taxon>
        <taxon>Mollicutes</taxon>
        <taxon>Candidatus Izemoplasmatales</taxon>
        <taxon>Candidatus Izemoplasmataceae</taxon>
        <taxon>Candidatus Xianfuyuplasma</taxon>
    </lineage>
</organism>
<feature type="binding site" evidence="9">
    <location>
        <position position="37"/>
    </location>
    <ligand>
        <name>NADPH</name>
        <dbReference type="ChEBI" id="CHEBI:57783"/>
    </ligand>
</feature>
<dbReference type="InterPro" id="IPR026877">
    <property type="entry name" value="DXPR_C"/>
</dbReference>
<dbReference type="GO" id="GO:0051484">
    <property type="term" value="P:isopentenyl diphosphate biosynthetic process, methylerythritol 4-phosphate pathway involved in terpenoid biosynthetic process"/>
    <property type="evidence" value="ECO:0007669"/>
    <property type="project" value="TreeGrafter"/>
</dbReference>
<dbReference type="NCBIfam" id="NF009114">
    <property type="entry name" value="PRK12464.1"/>
    <property type="match status" value="1"/>
</dbReference>
<keyword evidence="9" id="KW-0460">Magnesium</keyword>
<evidence type="ECO:0000313" key="13">
    <source>
        <dbReference type="EMBL" id="QMS85452.1"/>
    </source>
</evidence>
<dbReference type="Pfam" id="PF02670">
    <property type="entry name" value="DXP_reductoisom"/>
    <property type="match status" value="1"/>
</dbReference>
<dbReference type="HAMAP" id="MF_00183">
    <property type="entry name" value="DXP_reductoisom"/>
    <property type="match status" value="1"/>
</dbReference>
<protein>
    <recommendedName>
        <fullName evidence="9">1-deoxy-D-xylulose 5-phosphate reductoisomerase</fullName>
        <shortName evidence="9">DXP reductoisomerase</shortName>
        <ecNumber evidence="9">1.1.1.267</ecNumber>
    </recommendedName>
    <alternativeName>
        <fullName evidence="9">1-deoxyxylulose-5-phosphate reductoisomerase</fullName>
    </alternativeName>
    <alternativeName>
        <fullName evidence="9">2-C-methyl-D-erythritol 4-phosphate synthase</fullName>
    </alternativeName>
</protein>
<evidence type="ECO:0000256" key="8">
    <source>
        <dbReference type="ARBA" id="ARBA00048543"/>
    </source>
</evidence>
<dbReference type="InterPro" id="IPR003821">
    <property type="entry name" value="DXP_reductoisomerase"/>
</dbReference>
<dbReference type="Gene3D" id="3.40.50.720">
    <property type="entry name" value="NAD(P)-binding Rossmann-like Domain"/>
    <property type="match status" value="1"/>
</dbReference>
<feature type="binding site" evidence="9">
    <location>
        <position position="123"/>
    </location>
    <ligand>
        <name>NADPH</name>
        <dbReference type="ChEBI" id="CHEBI:57783"/>
    </ligand>
</feature>
<evidence type="ECO:0000259" key="12">
    <source>
        <dbReference type="Pfam" id="PF13288"/>
    </source>
</evidence>
<keyword evidence="6 9" id="KW-0464">Manganese</keyword>
<dbReference type="AlphaFoldDB" id="A0A7L7KT40"/>
<dbReference type="GO" id="GO:0030604">
    <property type="term" value="F:1-deoxy-D-xylulose-5-phosphate reductoisomerase activity"/>
    <property type="evidence" value="ECO:0007669"/>
    <property type="project" value="UniProtKB-UniRule"/>
</dbReference>
<dbReference type="GO" id="GO:0070402">
    <property type="term" value="F:NADPH binding"/>
    <property type="evidence" value="ECO:0007669"/>
    <property type="project" value="InterPro"/>
</dbReference>
<keyword evidence="13" id="KW-0413">Isomerase</keyword>
<comment type="function">
    <text evidence="9">Catalyzes the NADPH-dependent rearrangement and reduction of 1-deoxy-D-xylulose-5-phosphate (DXP) to 2-C-methyl-D-erythritol 4-phosphate (MEP).</text>
</comment>
<gene>
    <name evidence="9" type="primary">dxr</name>
    <name evidence="13" type="ORF">G4Z02_06680</name>
</gene>
<feature type="binding site" evidence="9">
    <location>
        <position position="196"/>
    </location>
    <ligand>
        <name>1-deoxy-D-xylulose 5-phosphate</name>
        <dbReference type="ChEBI" id="CHEBI:57792"/>
    </ligand>
</feature>
<feature type="binding site" evidence="9">
    <location>
        <position position="11"/>
    </location>
    <ligand>
        <name>NADPH</name>
        <dbReference type="ChEBI" id="CHEBI:57783"/>
    </ligand>
</feature>
<name>A0A7L7KT40_9MOLU</name>
<evidence type="ECO:0000259" key="10">
    <source>
        <dbReference type="Pfam" id="PF02670"/>
    </source>
</evidence>
<accession>A0A7L7KT40</accession>
<dbReference type="GO" id="GO:0030145">
    <property type="term" value="F:manganese ion binding"/>
    <property type="evidence" value="ECO:0007669"/>
    <property type="project" value="TreeGrafter"/>
</dbReference>
<feature type="binding site" evidence="9">
    <location>
        <position position="12"/>
    </location>
    <ligand>
        <name>NADPH</name>
        <dbReference type="ChEBI" id="CHEBI:57783"/>
    </ligand>
</feature>
<evidence type="ECO:0000256" key="1">
    <source>
        <dbReference type="ARBA" id="ARBA00005094"/>
    </source>
</evidence>
<evidence type="ECO:0000259" key="11">
    <source>
        <dbReference type="Pfam" id="PF08436"/>
    </source>
</evidence>
<dbReference type="PANTHER" id="PTHR30525:SF0">
    <property type="entry name" value="1-DEOXY-D-XYLULOSE 5-PHOSPHATE REDUCTOISOMERASE, CHLOROPLASTIC"/>
    <property type="match status" value="1"/>
</dbReference>
<dbReference type="KEGG" id="xcl:G4Z02_06680"/>
<feature type="binding site" evidence="9">
    <location>
        <position position="209"/>
    </location>
    <ligand>
        <name>1-deoxy-D-xylulose 5-phosphate</name>
        <dbReference type="ChEBI" id="CHEBI:57792"/>
    </ligand>
</feature>
<proteinExistence type="inferred from homology"/>
<evidence type="ECO:0000256" key="9">
    <source>
        <dbReference type="HAMAP-Rule" id="MF_00183"/>
    </source>
</evidence>
<feature type="domain" description="DXP reductoisomerase C-terminal" evidence="12">
    <location>
        <begin position="258"/>
        <end position="374"/>
    </location>
</feature>
<comment type="catalytic activity">
    <reaction evidence="8">
        <text>2-C-methyl-D-erythritol 4-phosphate + NADP(+) = 1-deoxy-D-xylulose 5-phosphate + NADPH + H(+)</text>
        <dbReference type="Rhea" id="RHEA:13717"/>
        <dbReference type="ChEBI" id="CHEBI:15378"/>
        <dbReference type="ChEBI" id="CHEBI:57783"/>
        <dbReference type="ChEBI" id="CHEBI:57792"/>
        <dbReference type="ChEBI" id="CHEBI:58262"/>
        <dbReference type="ChEBI" id="CHEBI:58349"/>
        <dbReference type="EC" id="1.1.1.267"/>
    </reaction>
    <physiologicalReaction direction="right-to-left" evidence="8">
        <dbReference type="Rhea" id="RHEA:13719"/>
    </physiologicalReaction>
</comment>
<feature type="binding site" evidence="9">
    <location>
        <position position="218"/>
    </location>
    <ligand>
        <name>1-deoxy-D-xylulose 5-phosphate</name>
        <dbReference type="ChEBI" id="CHEBI:57792"/>
    </ligand>
</feature>
<keyword evidence="14" id="KW-1185">Reference proteome</keyword>
<dbReference type="SUPFAM" id="SSF51735">
    <property type="entry name" value="NAD(P)-binding Rossmann-fold domains"/>
    <property type="match status" value="1"/>
</dbReference>
<keyword evidence="5 9" id="KW-0560">Oxidoreductase</keyword>
<feature type="binding site" evidence="9">
    <location>
        <position position="121"/>
    </location>
    <ligand>
        <name>NADPH</name>
        <dbReference type="ChEBI" id="CHEBI:57783"/>
    </ligand>
</feature>
<feature type="domain" description="1-deoxy-D-xylulose 5-phosphate reductoisomerase N-terminal" evidence="10">
    <location>
        <begin position="4"/>
        <end position="129"/>
    </location>
</feature>
<dbReference type="NCBIfam" id="TIGR00243">
    <property type="entry name" value="Dxr"/>
    <property type="match status" value="1"/>
</dbReference>
<dbReference type="Gene3D" id="1.10.1740.10">
    <property type="match status" value="1"/>
</dbReference>
<evidence type="ECO:0000256" key="7">
    <source>
        <dbReference type="ARBA" id="ARBA00023229"/>
    </source>
</evidence>
<dbReference type="Proteomes" id="UP000514720">
    <property type="component" value="Chromosome"/>
</dbReference>
<dbReference type="EC" id="1.1.1.267" evidence="9"/>
<dbReference type="EMBL" id="CP048914">
    <property type="protein sequence ID" value="QMS85452.1"/>
    <property type="molecule type" value="Genomic_DNA"/>
</dbReference>
<dbReference type="InterPro" id="IPR036291">
    <property type="entry name" value="NAD(P)-bd_dom_sf"/>
</dbReference>
<sequence length="381" mass="42588">MNLYLLGATGSIGLQTLDVVRHSDEAFQVVAVTANTNIQSLRNIIDEFQPQFVAVGLQEAMKQLQQDYPDITFGYGRQGLIDAVTFGDNEEDLVVNAIVGSAGLEPTVHAIQKGRNVALANKETLVIGGEIITPLLRKYQVQLIPIDSEHSAIMQCLHGEDPKSIKHIIITASGGSFRDKTRTELQSVTVQDALKHPNWDMGAKITIDSATMMNKGLEIIEAHHLFQVPYDHIRTVLHTESIIHSLVEFHDQSMIAHLGNPDMRIPISYALHYPSRALFDAKPLDLIQVGSLHFEELSEERFPMLRYARQAGMDGGFAPTVLNAANEAAVHLFLNGHISFVQIEEIVVQCLKHFRVEETLTVERILELDEQVKDYVFEFYS</sequence>
<comment type="pathway">
    <text evidence="1 9">Isoprenoid biosynthesis; isopentenyl diphosphate biosynthesis via DXP pathway; isopentenyl diphosphate from 1-deoxy-D-xylulose 5-phosphate: step 1/6.</text>
</comment>
<feature type="binding site" evidence="9">
    <location>
        <position position="148"/>
    </location>
    <ligand>
        <name>1-deoxy-D-xylulose 5-phosphate</name>
        <dbReference type="ChEBI" id="CHEBI:57792"/>
    </ligand>
</feature>
<evidence type="ECO:0000256" key="3">
    <source>
        <dbReference type="ARBA" id="ARBA00022723"/>
    </source>
</evidence>
<evidence type="ECO:0000256" key="4">
    <source>
        <dbReference type="ARBA" id="ARBA00022857"/>
    </source>
</evidence>
<dbReference type="SUPFAM" id="SSF55347">
    <property type="entry name" value="Glyceraldehyde-3-phosphate dehydrogenase-like, C-terminal domain"/>
    <property type="match status" value="1"/>
</dbReference>
<feature type="domain" description="1-deoxy-D-xylulose 5-phosphate reductoisomerase C-terminal" evidence="11">
    <location>
        <begin position="143"/>
        <end position="226"/>
    </location>
</feature>
<comment type="cofactor">
    <cofactor evidence="9">
        <name>Mg(2+)</name>
        <dbReference type="ChEBI" id="CHEBI:18420"/>
    </cofactor>
    <cofactor evidence="9">
        <name>Mn(2+)</name>
        <dbReference type="ChEBI" id="CHEBI:29035"/>
    </cofactor>
</comment>
<feature type="binding site" evidence="9">
    <location>
        <position position="10"/>
    </location>
    <ligand>
        <name>NADPH</name>
        <dbReference type="ChEBI" id="CHEBI:57783"/>
    </ligand>
</feature>
<dbReference type="FunFam" id="3.40.50.720:FF:000045">
    <property type="entry name" value="1-deoxy-D-xylulose 5-phosphate reductoisomerase"/>
    <property type="match status" value="1"/>
</dbReference>
<feature type="binding site" evidence="9">
    <location>
        <position position="173"/>
    </location>
    <ligand>
        <name>1-deoxy-D-xylulose 5-phosphate</name>
        <dbReference type="ChEBI" id="CHEBI:57792"/>
    </ligand>
</feature>